<evidence type="ECO:0000313" key="2">
    <source>
        <dbReference type="Proteomes" id="UP000821865"/>
    </source>
</evidence>
<evidence type="ECO:0000313" key="1">
    <source>
        <dbReference type="EMBL" id="KAH7941822.1"/>
    </source>
</evidence>
<organism evidence="1 2">
    <name type="scientific">Dermacentor silvarum</name>
    <name type="common">Tick</name>
    <dbReference type="NCBI Taxonomy" id="543639"/>
    <lineage>
        <taxon>Eukaryota</taxon>
        <taxon>Metazoa</taxon>
        <taxon>Ecdysozoa</taxon>
        <taxon>Arthropoda</taxon>
        <taxon>Chelicerata</taxon>
        <taxon>Arachnida</taxon>
        <taxon>Acari</taxon>
        <taxon>Parasitiformes</taxon>
        <taxon>Ixodida</taxon>
        <taxon>Ixodoidea</taxon>
        <taxon>Ixodidae</taxon>
        <taxon>Rhipicephalinae</taxon>
        <taxon>Dermacentor</taxon>
    </lineage>
</organism>
<dbReference type="EMBL" id="CM023476">
    <property type="protein sequence ID" value="KAH7941822.1"/>
    <property type="molecule type" value="Genomic_DNA"/>
</dbReference>
<name>A0ACB8CGI8_DERSI</name>
<dbReference type="Proteomes" id="UP000821865">
    <property type="component" value="Chromosome 7"/>
</dbReference>
<protein>
    <submittedName>
        <fullName evidence="1">Uncharacterized protein</fullName>
    </submittedName>
</protein>
<accession>A0ACB8CGI8</accession>
<comment type="caution">
    <text evidence="1">The sequence shown here is derived from an EMBL/GenBank/DDBJ whole genome shotgun (WGS) entry which is preliminary data.</text>
</comment>
<gene>
    <name evidence="1" type="ORF">HPB49_017715</name>
</gene>
<proteinExistence type="predicted"/>
<sequence>MSKHTRNQVESKNADVGDAGTSTSQGSGSSSSSSDSDVEAFAGRRRTTLPATRRPGFQRLELHELHEVSQMQAAARRAADDVTDCGDGAGTALDPLALPEPALIDQNRTYGGPWLYSVDSHKVPRPCPRQHRRDHANLPLFFGCDEMSWDLYTAALRNSINNPEQDPCDNFYEFVCDSWKHQHRLLCDVDAAEDAMYKRTLNGIKRASQDSGNHAQVASSSTSVEEKAAALAKSCMAHSSENTVQDLKSFMCDRHLPWPEKCRWDPLAIVLDLSANGNVHLWFQKYVRKMQRVFDVSESRFVKIVSTIEAMNRLTQETLGPPMTEPKPIIVRMATRNLTKRATFRISTGRLFLLFDEYLMWARRFSPSDIVQVENLGLLRTVVYILGFKAEKQEALTLSLGLLVVHELGWMTHRGIADVHARARRPASVVSHTMLPRPDRKYHVPTDAVVRRSKTFLQLRAHSTGILWKSGSFPARVLPEPSCNGRFFADCLNVMVKCLRLQEQDVTNDLKPCSLLRHLWNFHGALTVVEDYFVFPFYDSDLPPAANYGSAGRLVADEVLRGLYHQLVYNESQNRSNQGCKGYLQYSNDALPSECPPYHLDTEALLPAFSTYTLAVVQNSGGAYAMW</sequence>
<reference evidence="1" key="1">
    <citation type="submission" date="2020-05" db="EMBL/GenBank/DDBJ databases">
        <title>Large-scale comparative analyses of tick genomes elucidate their genetic diversity and vector capacities.</title>
        <authorList>
            <person name="Jia N."/>
            <person name="Wang J."/>
            <person name="Shi W."/>
            <person name="Du L."/>
            <person name="Sun Y."/>
            <person name="Zhan W."/>
            <person name="Jiang J."/>
            <person name="Wang Q."/>
            <person name="Zhang B."/>
            <person name="Ji P."/>
            <person name="Sakyi L.B."/>
            <person name="Cui X."/>
            <person name="Yuan T."/>
            <person name="Jiang B."/>
            <person name="Yang W."/>
            <person name="Lam T.T.-Y."/>
            <person name="Chang Q."/>
            <person name="Ding S."/>
            <person name="Wang X."/>
            <person name="Zhu J."/>
            <person name="Ruan X."/>
            <person name="Zhao L."/>
            <person name="Wei J."/>
            <person name="Que T."/>
            <person name="Du C."/>
            <person name="Cheng J."/>
            <person name="Dai P."/>
            <person name="Han X."/>
            <person name="Huang E."/>
            <person name="Gao Y."/>
            <person name="Liu J."/>
            <person name="Shao H."/>
            <person name="Ye R."/>
            <person name="Li L."/>
            <person name="Wei W."/>
            <person name="Wang X."/>
            <person name="Wang C."/>
            <person name="Yang T."/>
            <person name="Huo Q."/>
            <person name="Li W."/>
            <person name="Guo W."/>
            <person name="Chen H."/>
            <person name="Zhou L."/>
            <person name="Ni X."/>
            <person name="Tian J."/>
            <person name="Zhou Y."/>
            <person name="Sheng Y."/>
            <person name="Liu T."/>
            <person name="Pan Y."/>
            <person name="Xia L."/>
            <person name="Li J."/>
            <person name="Zhao F."/>
            <person name="Cao W."/>
        </authorList>
    </citation>
    <scope>NUCLEOTIDE SEQUENCE</scope>
    <source>
        <strain evidence="1">Dsil-2018</strain>
    </source>
</reference>
<keyword evidence="2" id="KW-1185">Reference proteome</keyword>